<dbReference type="KEGG" id="hor:Hore_08470"/>
<proteinExistence type="predicted"/>
<sequence length="387" mass="43649">MRNLKIIGILSLVLVITISGGVLASDLLEGEFRLISSYFEYYDERHPGLTAELDLIFKKASWSDEFLFEINAEGDLKNDGFNCKLGEVYYKYYGENFDLAVGRQLLSWGTATEFNPTDNINPVIEMGFFADKEPIPMVQGKYYLDNNYTLEGVIIPYHIATIDGIEMDDTHIKADPVPDKMENSEYAVRLSAKGINGFDYSLSFMHGFEDYPTIGIKETPFGPLPDPANIYYREYNILGADFASSYEGIGFWGEAAYYMPDEGEDYYSTVLGADYKFENGLYLLGQAIYRKDQMLQKNTLLQGAVEKSLAQIHTMRTGLVYNLDTEGIMLQPELELSLSDTVTLNINYRYIDGELMTGGIPDNIPGNILMGSNLMENSFQAKLVYAF</sequence>
<evidence type="ECO:0000313" key="2">
    <source>
        <dbReference type="Proteomes" id="UP000000719"/>
    </source>
</evidence>
<dbReference type="OrthoDB" id="9801336at2"/>
<dbReference type="STRING" id="373903.Hore_08470"/>
<accession>B8CWD5</accession>
<evidence type="ECO:0000313" key="1">
    <source>
        <dbReference type="EMBL" id="ACL69604.1"/>
    </source>
</evidence>
<dbReference type="eggNOG" id="ENOG5033278">
    <property type="taxonomic scope" value="Bacteria"/>
</dbReference>
<reference evidence="1 2" key="1">
    <citation type="journal article" date="2009" name="PLoS ONE">
        <title>Genome analysis of the anaerobic thermohalophilic bacterium Halothermothrix orenii.</title>
        <authorList>
            <person name="Mavromatis K."/>
            <person name="Ivanova N."/>
            <person name="Anderson I."/>
            <person name="Lykidis A."/>
            <person name="Hooper S.D."/>
            <person name="Sun H."/>
            <person name="Kunin V."/>
            <person name="Lapidus A."/>
            <person name="Hugenholtz P."/>
            <person name="Patel B."/>
            <person name="Kyrpides N.C."/>
        </authorList>
    </citation>
    <scope>NUCLEOTIDE SEQUENCE [LARGE SCALE GENOMIC DNA]</scope>
    <source>
        <strain evidence="2">H 168 / OCM 544 / DSM 9562</strain>
    </source>
</reference>
<keyword evidence="2" id="KW-1185">Reference proteome</keyword>
<organism evidence="1 2">
    <name type="scientific">Halothermothrix orenii (strain H 168 / OCM 544 / DSM 9562)</name>
    <dbReference type="NCBI Taxonomy" id="373903"/>
    <lineage>
        <taxon>Bacteria</taxon>
        <taxon>Bacillati</taxon>
        <taxon>Bacillota</taxon>
        <taxon>Clostridia</taxon>
        <taxon>Halanaerobiales</taxon>
        <taxon>Halothermotrichaceae</taxon>
        <taxon>Halothermothrix</taxon>
    </lineage>
</organism>
<protein>
    <recommendedName>
        <fullName evidence="3">Porin</fullName>
    </recommendedName>
</protein>
<name>B8CWD5_HALOH</name>
<dbReference type="HOGENOM" id="CLU_613604_0_0_9"/>
<dbReference type="EMBL" id="CP001098">
    <property type="protein sequence ID" value="ACL69604.1"/>
    <property type="molecule type" value="Genomic_DNA"/>
</dbReference>
<dbReference type="RefSeq" id="WP_012635791.1">
    <property type="nucleotide sequence ID" value="NC_011899.1"/>
</dbReference>
<dbReference type="AlphaFoldDB" id="B8CWD5"/>
<gene>
    <name evidence="1" type="ordered locus">Hore_08470</name>
</gene>
<evidence type="ECO:0008006" key="3">
    <source>
        <dbReference type="Google" id="ProtNLM"/>
    </source>
</evidence>
<dbReference type="Proteomes" id="UP000000719">
    <property type="component" value="Chromosome"/>
</dbReference>